<dbReference type="OrthoDB" id="5134860at2"/>
<dbReference type="SUPFAM" id="SSF49695">
    <property type="entry name" value="gamma-Crystallin-like"/>
    <property type="match status" value="1"/>
</dbReference>
<evidence type="ECO:0000313" key="5">
    <source>
        <dbReference type="EMBL" id="SFW80180.1"/>
    </source>
</evidence>
<feature type="signal peptide" evidence="3">
    <location>
        <begin position="1"/>
        <end position="22"/>
    </location>
</feature>
<accession>A0A1K1S7Y8</accession>
<dbReference type="RefSeq" id="WP_083571729.1">
    <property type="nucleotide sequence ID" value="NZ_CBHWAX010000042.1"/>
</dbReference>
<dbReference type="EMBL" id="CP140154">
    <property type="protein sequence ID" value="WQG92270.1"/>
    <property type="molecule type" value="Genomic_DNA"/>
</dbReference>
<sequence length="470" mass="52241">MKRKVLYALLLMGCSAFNRVEAQTPPATWQEHWFEHNQLLTRKFYDNDVAVYYDNDVSTSVTWPYQYMGDVWRYTKKTYGWFGADPHLFVVMHTNKYSGGHPSGYFDASHDNRDVADVGPGPWTSASGGDHDLLTHEVGHIVEGDSKNAHNSPAFGIWGDSKWAEIYIYDVYNGLGMTSDAARVYTTFTNTTDNFPVTGTHWFRDWFYPIYSQYGGSKVLNRYFVLLSSYFPRSGSDYARSLNMGEFIHFWSAAAGVSLKSQATTAFGWNSTYESQFNQAQIDFPITYAPVTIASYMYQDINYGGYGISLPVGSYNLTALKAYGAINDDITSVKVTPGFKVTLYADDNFSGASIVLTSDVSLLDVSTWNDKVSSVKVEAVPAAAAEKESADLTVYPNPVLKGGMLTVNVGKYDGKEPVYVSVVDVNKKVVAARKDNAARIAMEVKDLPAGVYVVIVTNGRKSYTKKIVIQ</sequence>
<dbReference type="InterPro" id="IPR011024">
    <property type="entry name" value="G_crystallin-like"/>
</dbReference>
<evidence type="ECO:0000313" key="7">
    <source>
        <dbReference type="Proteomes" id="UP000183788"/>
    </source>
</evidence>
<dbReference type="Pfam" id="PF18962">
    <property type="entry name" value="Por_Secre_tail"/>
    <property type="match status" value="1"/>
</dbReference>
<feature type="domain" description="Beta/gamma crystallin 'Greek key'" evidence="4">
    <location>
        <begin position="339"/>
        <end position="379"/>
    </location>
</feature>
<organism evidence="5 7">
    <name type="scientific">Chitinophaga sancti</name>
    <dbReference type="NCBI Taxonomy" id="1004"/>
    <lineage>
        <taxon>Bacteria</taxon>
        <taxon>Pseudomonadati</taxon>
        <taxon>Bacteroidota</taxon>
        <taxon>Chitinophagia</taxon>
        <taxon>Chitinophagales</taxon>
        <taxon>Chitinophagaceae</taxon>
        <taxon>Chitinophaga</taxon>
    </lineage>
</organism>
<dbReference type="Gene3D" id="2.60.20.10">
    <property type="entry name" value="Crystallins"/>
    <property type="match status" value="1"/>
</dbReference>
<protein>
    <submittedName>
        <fullName evidence="5">Por secretion system C-terminal sorting domain-containing protein</fullName>
    </submittedName>
    <submittedName>
        <fullName evidence="6">T9SS type A sorting domain-containing protein</fullName>
    </submittedName>
</protein>
<keyword evidence="2" id="KW-0677">Repeat</keyword>
<dbReference type="EMBL" id="FPIZ01000018">
    <property type="protein sequence ID" value="SFW80180.1"/>
    <property type="molecule type" value="Genomic_DNA"/>
</dbReference>
<evidence type="ECO:0000313" key="8">
    <source>
        <dbReference type="Proteomes" id="UP001326715"/>
    </source>
</evidence>
<gene>
    <name evidence="5" type="ORF">SAMN05661012_04911</name>
    <name evidence="6" type="ORF">SR876_12200</name>
</gene>
<evidence type="ECO:0000256" key="1">
    <source>
        <dbReference type="ARBA" id="ARBA00009646"/>
    </source>
</evidence>
<dbReference type="InterPro" id="IPR001064">
    <property type="entry name" value="Beta/gamma_crystallin"/>
</dbReference>
<name>A0A1K1S7Y8_9BACT</name>
<evidence type="ECO:0000256" key="3">
    <source>
        <dbReference type="SAM" id="SignalP"/>
    </source>
</evidence>
<dbReference type="NCBIfam" id="TIGR04183">
    <property type="entry name" value="Por_Secre_tail"/>
    <property type="match status" value="1"/>
</dbReference>
<evidence type="ECO:0000256" key="2">
    <source>
        <dbReference type="ARBA" id="ARBA00022737"/>
    </source>
</evidence>
<dbReference type="Proteomes" id="UP001326715">
    <property type="component" value="Chromosome"/>
</dbReference>
<reference evidence="6 8" key="2">
    <citation type="submission" date="2023-11" db="EMBL/GenBank/DDBJ databases">
        <title>MicrobeMod: A computational toolkit for identifying prokaryotic methylation and restriction-modification with nanopore sequencing.</title>
        <authorList>
            <person name="Crits-Christoph A."/>
            <person name="Kang S.C."/>
            <person name="Lee H."/>
            <person name="Ostrov N."/>
        </authorList>
    </citation>
    <scope>NUCLEOTIDE SEQUENCE [LARGE SCALE GENOMIC DNA]</scope>
    <source>
        <strain evidence="6 8">ATCC 23090</strain>
    </source>
</reference>
<dbReference type="PROSITE" id="PS50915">
    <property type="entry name" value="CRYSTALLIN_BETA_GAMMA"/>
    <property type="match status" value="1"/>
</dbReference>
<evidence type="ECO:0000313" key="6">
    <source>
        <dbReference type="EMBL" id="WQG92270.1"/>
    </source>
</evidence>
<proteinExistence type="inferred from homology"/>
<keyword evidence="3" id="KW-0732">Signal</keyword>
<evidence type="ECO:0000259" key="4">
    <source>
        <dbReference type="PROSITE" id="PS50915"/>
    </source>
</evidence>
<keyword evidence="8" id="KW-1185">Reference proteome</keyword>
<comment type="similarity">
    <text evidence="1">Belongs to the beta/gamma-crystallin family.</text>
</comment>
<reference evidence="5 7" key="1">
    <citation type="submission" date="2016-11" db="EMBL/GenBank/DDBJ databases">
        <authorList>
            <person name="Jaros S."/>
            <person name="Januszkiewicz K."/>
            <person name="Wedrychowicz H."/>
        </authorList>
    </citation>
    <scope>NUCLEOTIDE SEQUENCE [LARGE SCALE GENOMIC DNA]</scope>
    <source>
        <strain evidence="5 7">DSM 784</strain>
    </source>
</reference>
<feature type="chain" id="PRO_5013154138" evidence="3">
    <location>
        <begin position="23"/>
        <end position="470"/>
    </location>
</feature>
<dbReference type="InterPro" id="IPR026444">
    <property type="entry name" value="Secre_tail"/>
</dbReference>
<dbReference type="STRING" id="1004.SAMN05661012_04911"/>
<dbReference type="AlphaFoldDB" id="A0A1K1S7Y8"/>
<dbReference type="Proteomes" id="UP000183788">
    <property type="component" value="Unassembled WGS sequence"/>
</dbReference>